<keyword evidence="4" id="KW-1185">Reference proteome</keyword>
<dbReference type="Gene3D" id="3.60.120.10">
    <property type="entry name" value="Anthranilate synthase"/>
    <property type="match status" value="1"/>
</dbReference>
<dbReference type="InterPro" id="IPR019999">
    <property type="entry name" value="Anth_synth_I-like"/>
</dbReference>
<reference evidence="3 4" key="1">
    <citation type="journal article" date="2014" name="Antonie Van Leeuwenhoek">
        <title>Hyphomonas beringensis sp. nov. and Hyphomonas chukchiensis sp. nov., isolated from surface seawater of the Bering Sea and Chukchi Sea.</title>
        <authorList>
            <person name="Li C."/>
            <person name="Lai Q."/>
            <person name="Li G."/>
            <person name="Dong C."/>
            <person name="Wang J."/>
            <person name="Liao Y."/>
            <person name="Shao Z."/>
        </authorList>
    </citation>
    <scope>NUCLEOTIDE SEQUENCE [LARGE SCALE GENOMIC DNA]</scope>
    <source>
        <strain evidence="3 4">VP2</strain>
    </source>
</reference>
<feature type="domain" description="Chorismate-utilising enzyme C-terminal" evidence="1">
    <location>
        <begin position="111"/>
        <end position="367"/>
    </location>
</feature>
<comment type="caution">
    <text evidence="3">The sequence shown here is derived from an EMBL/GenBank/DDBJ whole genome shotgun (WGS) entry which is preliminary data.</text>
</comment>
<dbReference type="InterPro" id="IPR015890">
    <property type="entry name" value="Chorismate_C"/>
</dbReference>
<name>A0A059F6J4_9PROT</name>
<dbReference type="PANTHER" id="PTHR11236:SF50">
    <property type="entry name" value="AMINODEOXYCHORISMATE SYNTHASE COMPONENT 1"/>
    <property type="match status" value="1"/>
</dbReference>
<dbReference type="PATRIC" id="fig|1280952.3.peg.3236"/>
<dbReference type="eggNOG" id="COG0147">
    <property type="taxonomic scope" value="Bacteria"/>
</dbReference>
<accession>A0A059F6J4</accession>
<evidence type="ECO:0000313" key="4">
    <source>
        <dbReference type="Proteomes" id="UP000024816"/>
    </source>
</evidence>
<organism evidence="3 4">
    <name type="scientific">Hyphomonas jannaschiana VP2</name>
    <dbReference type="NCBI Taxonomy" id="1280952"/>
    <lineage>
        <taxon>Bacteria</taxon>
        <taxon>Pseudomonadati</taxon>
        <taxon>Pseudomonadota</taxon>
        <taxon>Alphaproteobacteria</taxon>
        <taxon>Hyphomonadales</taxon>
        <taxon>Hyphomonadaceae</taxon>
        <taxon>Hyphomonas</taxon>
    </lineage>
</organism>
<dbReference type="InterPro" id="IPR006805">
    <property type="entry name" value="Anth_synth_I_N"/>
</dbReference>
<feature type="domain" description="Anthranilate synthase component I N-terminal" evidence="2">
    <location>
        <begin position="7"/>
        <end position="58"/>
    </location>
</feature>
<dbReference type="EMBL" id="ARYJ01000015">
    <property type="protein sequence ID" value="KCZ83975.1"/>
    <property type="molecule type" value="Genomic_DNA"/>
</dbReference>
<gene>
    <name evidence="3" type="ORF">HJA_16166</name>
</gene>
<evidence type="ECO:0000259" key="2">
    <source>
        <dbReference type="Pfam" id="PF04715"/>
    </source>
</evidence>
<dbReference type="Pfam" id="PF04715">
    <property type="entry name" value="Anth_synt_I_N"/>
    <property type="match status" value="1"/>
</dbReference>
<proteinExistence type="predicted"/>
<dbReference type="Pfam" id="PF00425">
    <property type="entry name" value="Chorismate_bind"/>
    <property type="match status" value="1"/>
</dbReference>
<dbReference type="InterPro" id="IPR005801">
    <property type="entry name" value="ADC_synthase"/>
</dbReference>
<dbReference type="GO" id="GO:0046820">
    <property type="term" value="F:4-amino-4-deoxychorismate synthase activity"/>
    <property type="evidence" value="ECO:0007669"/>
    <property type="project" value="TreeGrafter"/>
</dbReference>
<evidence type="ECO:0000313" key="3">
    <source>
        <dbReference type="EMBL" id="KCZ83975.1"/>
    </source>
</evidence>
<sequence>MISGGAPFQGGVIGYVSYEAASIWMRDFHSRHASSCDVFLEFSAYDTVLAFDHQTQSLSVYSAGLSGRGGQPDPLLARQNITQLVALISENDAPYGICEGEEADWSISPQQADYTESVSATREAILDGEIYQANIATLWTRPSRSAEHAFNDYLGLRDKTQAGVSAFGAFSNRTIACLSPERLVTMTSDGAVRAEPIKGTARRSSDPEEDQKAAEALSASDKDRAENIMIVDLLRNDLSRVCQPESIRVSRLCRVETLPNLFHLVSTIEGKLSPDKDAVDLLGAVFPGGSITGAPKLRAMEIIDQLEPAARGAFCGSFGYVGYDGACDFNIMIRTIDHLPEEDRYWSGAGITLLSDAAAEWDEVRLKAERIIGAARTAVDEA</sequence>
<dbReference type="PANTHER" id="PTHR11236">
    <property type="entry name" value="AMINOBENZOATE/ANTHRANILATE SYNTHASE"/>
    <property type="match status" value="1"/>
</dbReference>
<evidence type="ECO:0000259" key="1">
    <source>
        <dbReference type="Pfam" id="PF00425"/>
    </source>
</evidence>
<dbReference type="GO" id="GO:0000162">
    <property type="term" value="P:L-tryptophan biosynthetic process"/>
    <property type="evidence" value="ECO:0007669"/>
    <property type="project" value="TreeGrafter"/>
</dbReference>
<dbReference type="Proteomes" id="UP000024816">
    <property type="component" value="Unassembled WGS sequence"/>
</dbReference>
<protein>
    <submittedName>
        <fullName evidence="3">4-amino-4-deoxychorismate synthase, aminodeoxychorismate synthase subunit</fullName>
    </submittedName>
</protein>
<dbReference type="AlphaFoldDB" id="A0A059F6J4"/>
<dbReference type="STRING" id="1280952.HJA_16166"/>
<dbReference type="SUPFAM" id="SSF56322">
    <property type="entry name" value="ADC synthase"/>
    <property type="match status" value="1"/>
</dbReference>
<dbReference type="PRINTS" id="PR00095">
    <property type="entry name" value="ANTSNTHASEI"/>
</dbReference>